<keyword evidence="4 8" id="KW-0812">Transmembrane</keyword>
<dbReference type="GO" id="GO:0015344">
    <property type="term" value="F:siderophore uptake transmembrane transporter activity"/>
    <property type="evidence" value="ECO:0007669"/>
    <property type="project" value="TreeGrafter"/>
</dbReference>
<evidence type="ECO:0000256" key="10">
    <source>
        <dbReference type="SAM" id="SignalP"/>
    </source>
</evidence>
<dbReference type="InterPro" id="IPR012910">
    <property type="entry name" value="Plug_dom"/>
</dbReference>
<proteinExistence type="inferred from homology"/>
<dbReference type="PANTHER" id="PTHR30069:SF49">
    <property type="entry name" value="OUTER MEMBRANE PROTEIN C"/>
    <property type="match status" value="1"/>
</dbReference>
<evidence type="ECO:0000256" key="5">
    <source>
        <dbReference type="ARBA" id="ARBA00023077"/>
    </source>
</evidence>
<dbReference type="AlphaFoldDB" id="A0A068YVN0"/>
<feature type="chain" id="PRO_5030002315" evidence="10">
    <location>
        <begin position="41"/>
        <end position="662"/>
    </location>
</feature>
<dbReference type="CDD" id="cd01347">
    <property type="entry name" value="ligand_gated_channel"/>
    <property type="match status" value="1"/>
</dbReference>
<dbReference type="EMBL" id="CP050855">
    <property type="protein sequence ID" value="QLH63844.1"/>
    <property type="molecule type" value="Genomic_DNA"/>
</dbReference>
<dbReference type="InterPro" id="IPR000531">
    <property type="entry name" value="Beta-barrel_TonB"/>
</dbReference>
<comment type="subcellular location">
    <subcellularLocation>
        <location evidence="1 8">Cell outer membrane</location>
        <topology evidence="1 8">Multi-pass membrane protein</topology>
    </subcellularLocation>
</comment>
<keyword evidence="6 8" id="KW-0472">Membrane</keyword>
<dbReference type="Pfam" id="PF00593">
    <property type="entry name" value="TonB_dep_Rec_b-barrel"/>
    <property type="match status" value="1"/>
</dbReference>
<reference evidence="13 14" key="1">
    <citation type="journal article" date="2014" name="Genome Announc.">
        <title>Whole-Genome Sequence of Serratia symbiotica Strain CWBI-2.3T, a Free-Living Symbiont of the Black Bean Aphid Aphis fabae.</title>
        <authorList>
            <person name="Foray V."/>
            <person name="Grigorescu A.S."/>
            <person name="Sabri A."/>
            <person name="Haubruge E."/>
            <person name="Lognay G."/>
            <person name="Francis F."/>
            <person name="Fauconnier M.L."/>
            <person name="Hance T."/>
            <person name="Thonart P."/>
        </authorList>
    </citation>
    <scope>NUCLEOTIDE SEQUENCE [LARGE SCALE GENOMIC DNA]</scope>
    <source>
        <strain evidence="13">CWBI-2.3</strain>
    </source>
</reference>
<dbReference type="GeneID" id="93737619"/>
<dbReference type="Proteomes" id="UP000042738">
    <property type="component" value="Chromosome"/>
</dbReference>
<evidence type="ECO:0000313" key="13">
    <source>
        <dbReference type="EMBL" id="QLH63844.1"/>
    </source>
</evidence>
<comment type="similarity">
    <text evidence="8 9">Belongs to the TonB-dependent receptor family.</text>
</comment>
<feature type="signal peptide" evidence="10">
    <location>
        <begin position="1"/>
        <end position="40"/>
    </location>
</feature>
<keyword evidence="10" id="KW-0732">Signal</keyword>
<dbReference type="NCBIfam" id="TIGR01778">
    <property type="entry name" value="TonB-copper"/>
    <property type="match status" value="1"/>
</dbReference>
<evidence type="ECO:0000259" key="12">
    <source>
        <dbReference type="Pfam" id="PF07715"/>
    </source>
</evidence>
<dbReference type="PANTHER" id="PTHR30069">
    <property type="entry name" value="TONB-DEPENDENT OUTER MEMBRANE RECEPTOR"/>
    <property type="match status" value="1"/>
</dbReference>
<dbReference type="Gene3D" id="2.170.130.10">
    <property type="entry name" value="TonB-dependent receptor, plug domain"/>
    <property type="match status" value="1"/>
</dbReference>
<evidence type="ECO:0000313" key="14">
    <source>
        <dbReference type="Proteomes" id="UP000042738"/>
    </source>
</evidence>
<feature type="domain" description="TonB-dependent receptor-like beta-barrel" evidence="11">
    <location>
        <begin position="214"/>
        <end position="622"/>
    </location>
</feature>
<keyword evidence="3 8" id="KW-1134">Transmembrane beta strand</keyword>
<organism evidence="13 14">
    <name type="scientific">Serratia symbiotica</name>
    <dbReference type="NCBI Taxonomy" id="138074"/>
    <lineage>
        <taxon>Bacteria</taxon>
        <taxon>Pseudomonadati</taxon>
        <taxon>Pseudomonadota</taxon>
        <taxon>Gammaproteobacteria</taxon>
        <taxon>Enterobacterales</taxon>
        <taxon>Yersiniaceae</taxon>
        <taxon>Serratia</taxon>
    </lineage>
</organism>
<keyword evidence="13" id="KW-0675">Receptor</keyword>
<gene>
    <name evidence="13" type="ORF">SYMBAF_14110</name>
</gene>
<dbReference type="RefSeq" id="WP_082026801.1">
    <property type="nucleotide sequence ID" value="NZ_CP050855.1"/>
</dbReference>
<accession>A0A068YVN0</accession>
<dbReference type="InterPro" id="IPR010100">
    <property type="entry name" value="TonB-dep_Cu_rcpt"/>
</dbReference>
<evidence type="ECO:0000256" key="1">
    <source>
        <dbReference type="ARBA" id="ARBA00004571"/>
    </source>
</evidence>
<dbReference type="SUPFAM" id="SSF56935">
    <property type="entry name" value="Porins"/>
    <property type="match status" value="1"/>
</dbReference>
<evidence type="ECO:0000256" key="7">
    <source>
        <dbReference type="ARBA" id="ARBA00023237"/>
    </source>
</evidence>
<dbReference type="InterPro" id="IPR039426">
    <property type="entry name" value="TonB-dep_rcpt-like"/>
</dbReference>
<dbReference type="InterPro" id="IPR037066">
    <property type="entry name" value="Plug_dom_sf"/>
</dbReference>
<dbReference type="PROSITE" id="PS52016">
    <property type="entry name" value="TONB_DEPENDENT_REC_3"/>
    <property type="match status" value="1"/>
</dbReference>
<evidence type="ECO:0000256" key="9">
    <source>
        <dbReference type="RuleBase" id="RU003357"/>
    </source>
</evidence>
<evidence type="ECO:0000256" key="2">
    <source>
        <dbReference type="ARBA" id="ARBA00022448"/>
    </source>
</evidence>
<sequence length="662" mass="72840">MRKKPIEYIVKPNLGSAQCCLLSPLWLACCAAALPAASLAAPVSYEEVITVAAPTDTPLTTITNPKAPRQPIPASDGADLLKTIPGFAQIRNGGSNGDPVLRGMFGSRLNILTNGGALYGGCGSRMDAPTSYISPSNFNLLSVLKGPQTVLWGPMAPAGTILFEHQKPSFNQPSLQGEAHLLFGSHGRIDQNVDATLGSQEGYLRINGGKSRASDYRDGNSDPVPGYWNKWNAEATLGWTPDNDSLAELTLGGSDGEARYAGRGMDGSQFLRSSSTLRLEKRNIGKYLDSLTWLAYYNHADHIMDNYQLRQPLNGMKMSGHVDRETLGTRLTSNWQWQAGQLAAGFDIQNSTHRKNSAVDGWLKDAQYQQSGLFAEWRTESGSQGNVVAGARVDKIQANDFRRDHQTRSDLLKGGFSRYEYRAADLPLMSYVALGYTERFPDYWELFSGRSGNPDLNTLRNEKTTQLDIGTQYRTTELEVWLSAYVGQVDDYILFDYRTPTSQARNIKARTVGGELGGAYHLNEHWKSEASLAYNRGYNMTESEPLPQMPPLDARLSLSYHNADWSSALLWRLVSAQHRVAVGQGNVVGQDLSASPGFGVLSWNADYTFSKHIRLSAGIDNLLNKQYSEHLNMAGNKNFSFAGTSRIAEPGRTLWGSLHVTF</sequence>
<feature type="domain" description="TonB-dependent receptor plug" evidence="12">
    <location>
        <begin position="58"/>
        <end position="160"/>
    </location>
</feature>
<keyword evidence="7 8" id="KW-0998">Cell outer membrane</keyword>
<dbReference type="PROSITE" id="PS51257">
    <property type="entry name" value="PROKAR_LIPOPROTEIN"/>
    <property type="match status" value="1"/>
</dbReference>
<keyword evidence="2 8" id="KW-0813">Transport</keyword>
<dbReference type="Pfam" id="PF07715">
    <property type="entry name" value="Plug"/>
    <property type="match status" value="1"/>
</dbReference>
<dbReference type="STRING" id="138074.SYMBAF_10041"/>
<dbReference type="InterPro" id="IPR036942">
    <property type="entry name" value="Beta-barrel_TonB_sf"/>
</dbReference>
<dbReference type="GO" id="GO:0044718">
    <property type="term" value="P:siderophore transmembrane transport"/>
    <property type="evidence" value="ECO:0007669"/>
    <property type="project" value="TreeGrafter"/>
</dbReference>
<evidence type="ECO:0000256" key="4">
    <source>
        <dbReference type="ARBA" id="ARBA00022692"/>
    </source>
</evidence>
<dbReference type="GO" id="GO:0009279">
    <property type="term" value="C:cell outer membrane"/>
    <property type="evidence" value="ECO:0007669"/>
    <property type="project" value="UniProtKB-SubCell"/>
</dbReference>
<evidence type="ECO:0000259" key="11">
    <source>
        <dbReference type="Pfam" id="PF00593"/>
    </source>
</evidence>
<dbReference type="Gene3D" id="2.40.170.20">
    <property type="entry name" value="TonB-dependent receptor, beta-barrel domain"/>
    <property type="match status" value="1"/>
</dbReference>
<evidence type="ECO:0000256" key="8">
    <source>
        <dbReference type="PROSITE-ProRule" id="PRU01360"/>
    </source>
</evidence>
<name>A0A068YVN0_9GAMM</name>
<evidence type="ECO:0000256" key="6">
    <source>
        <dbReference type="ARBA" id="ARBA00023136"/>
    </source>
</evidence>
<protein>
    <submittedName>
        <fullName evidence="13">TonB-dependent copper receptor</fullName>
    </submittedName>
</protein>
<evidence type="ECO:0000256" key="3">
    <source>
        <dbReference type="ARBA" id="ARBA00022452"/>
    </source>
</evidence>
<keyword evidence="5 9" id="KW-0798">TonB box</keyword>